<keyword evidence="7" id="KW-0808">Transferase</keyword>
<keyword evidence="14 17" id="KW-0472">Membrane</keyword>
<evidence type="ECO:0000256" key="15">
    <source>
        <dbReference type="ARBA" id="ARBA00073143"/>
    </source>
</evidence>
<organism evidence="20">
    <name type="scientific">Vibrio parahaemolyticus</name>
    <dbReference type="NCBI Taxonomy" id="670"/>
    <lineage>
        <taxon>Bacteria</taxon>
        <taxon>Pseudomonadati</taxon>
        <taxon>Pseudomonadota</taxon>
        <taxon>Gammaproteobacteria</taxon>
        <taxon>Vibrionales</taxon>
        <taxon>Vibrionaceae</taxon>
        <taxon>Vibrio</taxon>
    </lineage>
</organism>
<keyword evidence="16" id="KW-0175">Coiled coil</keyword>
<gene>
    <name evidence="21" type="ORF">AKG60_13085</name>
    <name evidence="20" type="ORF">YA91_03980</name>
</gene>
<dbReference type="PIRSF" id="PIRSF037119">
    <property type="entry name" value="STHK_PgtB"/>
    <property type="match status" value="1"/>
</dbReference>
<dbReference type="SUPFAM" id="SSF55874">
    <property type="entry name" value="ATPase domain of HSP90 chaperone/DNA topoisomerase II/histidine kinase"/>
    <property type="match status" value="1"/>
</dbReference>
<keyword evidence="10 20" id="KW-0418">Kinase</keyword>
<evidence type="ECO:0000256" key="4">
    <source>
        <dbReference type="ARBA" id="ARBA00022475"/>
    </source>
</evidence>
<accession>A0A249VZL1</accession>
<dbReference type="Pfam" id="PF00512">
    <property type="entry name" value="HisKA"/>
    <property type="match status" value="1"/>
</dbReference>
<evidence type="ECO:0000259" key="19">
    <source>
        <dbReference type="PROSITE" id="PS50885"/>
    </source>
</evidence>
<feature type="domain" description="Histidine kinase" evidence="18">
    <location>
        <begin position="575"/>
        <end position="791"/>
    </location>
</feature>
<dbReference type="EMBL" id="LHQV01000015">
    <property type="protein sequence ID" value="OQJ98953.1"/>
    <property type="molecule type" value="Genomic_DNA"/>
</dbReference>
<keyword evidence="4" id="KW-1003">Cell membrane</keyword>
<dbReference type="InterPro" id="IPR003661">
    <property type="entry name" value="HisK_dim/P_dom"/>
</dbReference>
<dbReference type="PRINTS" id="PR00344">
    <property type="entry name" value="BCTRLSENSOR"/>
</dbReference>
<evidence type="ECO:0000259" key="18">
    <source>
        <dbReference type="PROSITE" id="PS50109"/>
    </source>
</evidence>
<dbReference type="PANTHER" id="PTHR43065">
    <property type="entry name" value="SENSOR HISTIDINE KINASE"/>
    <property type="match status" value="1"/>
</dbReference>
<evidence type="ECO:0000256" key="8">
    <source>
        <dbReference type="ARBA" id="ARBA00022692"/>
    </source>
</evidence>
<evidence type="ECO:0000256" key="3">
    <source>
        <dbReference type="ARBA" id="ARBA00012438"/>
    </source>
</evidence>
<dbReference type="EMBL" id="CP023247">
    <property type="protein sequence ID" value="ASZ49779.1"/>
    <property type="molecule type" value="Genomic_DNA"/>
</dbReference>
<dbReference type="InterPro" id="IPR003594">
    <property type="entry name" value="HATPase_dom"/>
</dbReference>
<keyword evidence="6" id="KW-0597">Phosphoprotein</keyword>
<dbReference type="GO" id="GO:0005524">
    <property type="term" value="F:ATP binding"/>
    <property type="evidence" value="ECO:0007669"/>
    <property type="project" value="UniProtKB-KW"/>
</dbReference>
<dbReference type="InterPro" id="IPR017116">
    <property type="entry name" value="Sig_transdc_His_kinase_PgtB"/>
</dbReference>
<evidence type="ECO:0000256" key="17">
    <source>
        <dbReference type="SAM" id="Phobius"/>
    </source>
</evidence>
<keyword evidence="22" id="KW-1185">Reference proteome</keyword>
<keyword evidence="5" id="KW-0997">Cell inner membrane</keyword>
<dbReference type="EC" id="2.7.13.3" evidence="3"/>
<keyword evidence="9" id="KW-0547">Nucleotide-binding</keyword>
<dbReference type="AlphaFoldDB" id="A0A249VZL1"/>
<dbReference type="SUPFAM" id="SSF47384">
    <property type="entry name" value="Homodimeric domain of signal transducing histidine kinase"/>
    <property type="match status" value="1"/>
</dbReference>
<evidence type="ECO:0000256" key="6">
    <source>
        <dbReference type="ARBA" id="ARBA00022553"/>
    </source>
</evidence>
<evidence type="ECO:0000256" key="2">
    <source>
        <dbReference type="ARBA" id="ARBA00004429"/>
    </source>
</evidence>
<comment type="subcellular location">
    <subcellularLocation>
        <location evidence="2">Cell inner membrane</location>
        <topology evidence="2">Multi-pass membrane protein</topology>
    </subcellularLocation>
</comment>
<dbReference type="Gene3D" id="3.30.565.10">
    <property type="entry name" value="Histidine kinase-like ATPase, C-terminal domain"/>
    <property type="match status" value="1"/>
</dbReference>
<keyword evidence="12 17" id="KW-1133">Transmembrane helix</keyword>
<dbReference type="InterPro" id="IPR036097">
    <property type="entry name" value="HisK_dim/P_sf"/>
</dbReference>
<reference evidence="20" key="2">
    <citation type="submission" date="2017-09" db="EMBL/GenBank/DDBJ databases">
        <authorList>
            <person name="Ehlers B."/>
            <person name="Leendertz F.H."/>
        </authorList>
    </citation>
    <scope>NUCLEOTIDE SEQUENCE</scope>
    <source>
        <strain evidence="20">MAVP-26</strain>
    </source>
</reference>
<evidence type="ECO:0000313" key="21">
    <source>
        <dbReference type="EMBL" id="OQJ98953.1"/>
    </source>
</evidence>
<keyword evidence="13" id="KW-0902">Two-component regulatory system</keyword>
<dbReference type="InterPro" id="IPR005467">
    <property type="entry name" value="His_kinase_dom"/>
</dbReference>
<dbReference type="CDD" id="cd00082">
    <property type="entry name" value="HisKA"/>
    <property type="match status" value="1"/>
</dbReference>
<dbReference type="Pfam" id="PF02518">
    <property type="entry name" value="HATPase_c"/>
    <property type="match status" value="1"/>
</dbReference>
<comment type="catalytic activity">
    <reaction evidence="1">
        <text>ATP + protein L-histidine = ADP + protein N-phospho-L-histidine.</text>
        <dbReference type="EC" id="2.7.13.3"/>
    </reaction>
</comment>
<dbReference type="PROSITE" id="PS50109">
    <property type="entry name" value="HIS_KIN"/>
    <property type="match status" value="1"/>
</dbReference>
<dbReference type="InterPro" id="IPR036890">
    <property type="entry name" value="HATPase_C_sf"/>
</dbReference>
<evidence type="ECO:0000256" key="12">
    <source>
        <dbReference type="ARBA" id="ARBA00022989"/>
    </source>
</evidence>
<sequence>MAREREVVLYPKYKTIGARLIAAFACSTLLLTVVCLVAWATWNSLDNQVRLLLEDSVPKYNASYFLESKTSEINRRVEALQAVDNKVQLTEQAMQVNEQLASISTVLKSNKMSSEFYQLLESEAGLASLLEKYVDMISTRIDQTRRVDQLMEQINWLHQDIRSELKPVRQEVHWQIERVNDSKEIQNLLVQLSTLQRVIDIESAVYDMAIDVAGASMPEQVDNGMKVIHFRLMDLQESSTTLMNQPTSIAYKQLLQELVVVLSPEGAFDKQLMSLVTLNGDIQKIQEQIALSMEAIHQQIGELVSTADQTFKQVKSETAERVSYGNHVLIVCFSLSIMTSMFLTYYFINRRIVARLIGLGDSIDAIIKNDLSHPVVVDGNDEIGRLSEKLIEYGEKVQEIQRTNALSLINNTTASLITSDLNGVVESANLSARKLLKLGEVNESYPIWEYFPESCRDQLKKVFDGSHLWIELGKIHVTLSLGDEKPKYVRFDIRPFAHGAEYKLIMTITDVTHQEMTTRTLESRVLEKTQDLLLKNQQLENEIEERIRTEDNLKKTQDELIQAAKMAVVGQTMTSLAHELNQPLNAMSTYLYSVRMFLEQESPEKVGESITHIEGLATRMSKIINSLRQFARKPEGEREVKSVSVHEVAEQASTIVNTRAKRQQIIIENQLPDDVKVQGDMLALEQVFINVLVNSCDALMESTRDEQKRIQMALVERTSQTTLIAISDNGIGFGEEIVQRIFQPFVSTKEVGLGLGMNICKSLIEKHKGSIYLASSLEKGAMVVLELPNEQ</sequence>
<evidence type="ECO:0000256" key="16">
    <source>
        <dbReference type="SAM" id="Coils"/>
    </source>
</evidence>
<reference evidence="21 22" key="1">
    <citation type="submission" date="2015-08" db="EMBL/GenBank/DDBJ databases">
        <title>Draft Genome Sequences of Vibrio parahaemolyticus Strains.</title>
        <authorList>
            <person name="Gonzalez-Escalona N."/>
            <person name="DePaola A."/>
        </authorList>
    </citation>
    <scope>NUCLEOTIDE SEQUENCE [LARGE SCALE GENOMIC DNA]</scope>
    <source>
        <strain evidence="21 22">CFSAN001621</strain>
    </source>
</reference>
<evidence type="ECO:0000256" key="1">
    <source>
        <dbReference type="ARBA" id="ARBA00000085"/>
    </source>
</evidence>
<dbReference type="Gene3D" id="6.10.340.10">
    <property type="match status" value="1"/>
</dbReference>
<dbReference type="Gene3D" id="1.10.287.130">
    <property type="match status" value="1"/>
</dbReference>
<dbReference type="GO" id="GO:0000155">
    <property type="term" value="F:phosphorelay sensor kinase activity"/>
    <property type="evidence" value="ECO:0007669"/>
    <property type="project" value="InterPro"/>
</dbReference>
<name>A0A249VZL1_VIBPH</name>
<evidence type="ECO:0000256" key="14">
    <source>
        <dbReference type="ARBA" id="ARBA00023136"/>
    </source>
</evidence>
<evidence type="ECO:0000256" key="5">
    <source>
        <dbReference type="ARBA" id="ARBA00022519"/>
    </source>
</evidence>
<evidence type="ECO:0000313" key="20">
    <source>
        <dbReference type="EMBL" id="ASZ49779.1"/>
    </source>
</evidence>
<dbReference type="InterPro" id="IPR003660">
    <property type="entry name" value="HAMP_dom"/>
</dbReference>
<feature type="coiled-coil region" evidence="16">
    <location>
        <begin position="529"/>
        <end position="559"/>
    </location>
</feature>
<dbReference type="PROSITE" id="PS50885">
    <property type="entry name" value="HAMP"/>
    <property type="match status" value="1"/>
</dbReference>
<dbReference type="InterPro" id="IPR004358">
    <property type="entry name" value="Sig_transdc_His_kin-like_C"/>
</dbReference>
<proteinExistence type="predicted"/>
<feature type="domain" description="HAMP" evidence="19">
    <location>
        <begin position="350"/>
        <end position="402"/>
    </location>
</feature>
<dbReference type="Proteomes" id="UP000191946">
    <property type="component" value="Unassembled WGS sequence"/>
</dbReference>
<protein>
    <recommendedName>
        <fullName evidence="15">C4-dicarboxylate transport sensor protein DctB</fullName>
        <ecNumber evidence="3">2.7.13.3</ecNumber>
    </recommendedName>
</protein>
<dbReference type="PANTHER" id="PTHR43065:SF10">
    <property type="entry name" value="PEROXIDE STRESS-ACTIVATED HISTIDINE KINASE MAK3"/>
    <property type="match status" value="1"/>
</dbReference>
<dbReference type="FunFam" id="1.10.287.130:FF:000049">
    <property type="entry name" value="C4-dicarboxylate transport sensor protein DctB"/>
    <property type="match status" value="1"/>
</dbReference>
<evidence type="ECO:0000256" key="11">
    <source>
        <dbReference type="ARBA" id="ARBA00022840"/>
    </source>
</evidence>
<dbReference type="GO" id="GO:0005886">
    <property type="term" value="C:plasma membrane"/>
    <property type="evidence" value="ECO:0007669"/>
    <property type="project" value="UniProtKB-SubCell"/>
</dbReference>
<keyword evidence="8 17" id="KW-0812">Transmembrane</keyword>
<dbReference type="SMART" id="SM00388">
    <property type="entry name" value="HisKA"/>
    <property type="match status" value="1"/>
</dbReference>
<evidence type="ECO:0000256" key="7">
    <source>
        <dbReference type="ARBA" id="ARBA00022679"/>
    </source>
</evidence>
<evidence type="ECO:0000256" key="13">
    <source>
        <dbReference type="ARBA" id="ARBA00023012"/>
    </source>
</evidence>
<dbReference type="SMART" id="SM00387">
    <property type="entry name" value="HATPase_c"/>
    <property type="match status" value="1"/>
</dbReference>
<dbReference type="SMART" id="SM00304">
    <property type="entry name" value="HAMP"/>
    <property type="match status" value="1"/>
</dbReference>
<feature type="transmembrane region" description="Helical" evidence="17">
    <location>
        <begin position="20"/>
        <end position="42"/>
    </location>
</feature>
<evidence type="ECO:0000256" key="10">
    <source>
        <dbReference type="ARBA" id="ARBA00022777"/>
    </source>
</evidence>
<evidence type="ECO:0000256" key="9">
    <source>
        <dbReference type="ARBA" id="ARBA00022741"/>
    </source>
</evidence>
<evidence type="ECO:0000313" key="22">
    <source>
        <dbReference type="Proteomes" id="UP000191946"/>
    </source>
</evidence>
<keyword evidence="11" id="KW-0067">ATP-binding</keyword>